<dbReference type="Pfam" id="PF08487">
    <property type="entry name" value="VIT"/>
    <property type="match status" value="1"/>
</dbReference>
<dbReference type="EMBL" id="JAUEDM010000002">
    <property type="protein sequence ID" value="KAK3326900.1"/>
    <property type="molecule type" value="Genomic_DNA"/>
</dbReference>
<name>A0AAE0MC90_9PEZI</name>
<protein>
    <recommendedName>
        <fullName evidence="1">VIT domain-containing protein</fullName>
    </recommendedName>
</protein>
<feature type="domain" description="VIT" evidence="1">
    <location>
        <begin position="1"/>
        <end position="105"/>
    </location>
</feature>
<accession>A0AAE0MC90</accession>
<dbReference type="InterPro" id="IPR013694">
    <property type="entry name" value="VIT"/>
</dbReference>
<evidence type="ECO:0000313" key="2">
    <source>
        <dbReference type="EMBL" id="KAK3326900.1"/>
    </source>
</evidence>
<sequence>PLVNSVYDYKVRDVFVEAVLTETYRVETTVESECAHIFEVPPEASVNSFKDQVGSVVIEGVVEEKLEADRIQAWKLDKVNDEMFQIRVGLIQPNSTITISVGYVYTISSDIIEDSVRLTIPTAWGNRSGASPVVEKTMPKAPTGTQGVTITVSITVSIEVPNTDQIFSLNSPSHNTAITTGFSDKSYKTLTPVKKQTHNFVLVWTVPQVDQRRCIVEKLGPPIATGQPQIYAMALTLVSNVSLNPEEHEYIFLIDHSYTMEGARIATANLVAAKMLDLLLSYNKSTFNIYNITFDVWCRVPGGKFLPYNAQNVTMVKATPDVFYEGTGGGLDIDNSLKT</sequence>
<proteinExistence type="predicted"/>
<dbReference type="PROSITE" id="PS51468">
    <property type="entry name" value="VIT"/>
    <property type="match status" value="1"/>
</dbReference>
<evidence type="ECO:0000313" key="3">
    <source>
        <dbReference type="Proteomes" id="UP001283341"/>
    </source>
</evidence>
<dbReference type="PANTHER" id="PTHR45737:SF6">
    <property type="entry name" value="VON WILLEBRAND FACTOR A DOMAIN-CONTAINING PROTEIN 5A"/>
    <property type="match status" value="1"/>
</dbReference>
<comment type="caution">
    <text evidence="2">The sequence shown here is derived from an EMBL/GenBank/DDBJ whole genome shotgun (WGS) entry which is preliminary data.</text>
</comment>
<gene>
    <name evidence="2" type="ORF">B0H66DRAFT_459437</name>
</gene>
<reference evidence="2" key="1">
    <citation type="journal article" date="2023" name="Mol. Phylogenet. Evol.">
        <title>Genome-scale phylogeny and comparative genomics of the fungal order Sordariales.</title>
        <authorList>
            <person name="Hensen N."/>
            <person name="Bonometti L."/>
            <person name="Westerberg I."/>
            <person name="Brannstrom I.O."/>
            <person name="Guillou S."/>
            <person name="Cros-Aarteil S."/>
            <person name="Calhoun S."/>
            <person name="Haridas S."/>
            <person name="Kuo A."/>
            <person name="Mondo S."/>
            <person name="Pangilinan J."/>
            <person name="Riley R."/>
            <person name="LaButti K."/>
            <person name="Andreopoulos B."/>
            <person name="Lipzen A."/>
            <person name="Chen C."/>
            <person name="Yan M."/>
            <person name="Daum C."/>
            <person name="Ng V."/>
            <person name="Clum A."/>
            <person name="Steindorff A."/>
            <person name="Ohm R.A."/>
            <person name="Martin F."/>
            <person name="Silar P."/>
            <person name="Natvig D.O."/>
            <person name="Lalanne C."/>
            <person name="Gautier V."/>
            <person name="Ament-Velasquez S.L."/>
            <person name="Kruys A."/>
            <person name="Hutchinson M.I."/>
            <person name="Powell A.J."/>
            <person name="Barry K."/>
            <person name="Miller A.N."/>
            <person name="Grigoriev I.V."/>
            <person name="Debuchy R."/>
            <person name="Gladieux P."/>
            <person name="Hiltunen Thoren M."/>
            <person name="Johannesson H."/>
        </authorList>
    </citation>
    <scope>NUCLEOTIDE SEQUENCE</scope>
    <source>
        <strain evidence="2">CBS 118394</strain>
    </source>
</reference>
<feature type="non-terminal residue" evidence="2">
    <location>
        <position position="339"/>
    </location>
</feature>
<dbReference type="PANTHER" id="PTHR45737">
    <property type="entry name" value="VON WILLEBRAND FACTOR A DOMAIN-CONTAINING PROTEIN 5A"/>
    <property type="match status" value="1"/>
</dbReference>
<dbReference type="Proteomes" id="UP001283341">
    <property type="component" value="Unassembled WGS sequence"/>
</dbReference>
<organism evidence="2 3">
    <name type="scientific">Apodospora peruviana</name>
    <dbReference type="NCBI Taxonomy" id="516989"/>
    <lineage>
        <taxon>Eukaryota</taxon>
        <taxon>Fungi</taxon>
        <taxon>Dikarya</taxon>
        <taxon>Ascomycota</taxon>
        <taxon>Pezizomycotina</taxon>
        <taxon>Sordariomycetes</taxon>
        <taxon>Sordariomycetidae</taxon>
        <taxon>Sordariales</taxon>
        <taxon>Lasiosphaeriaceae</taxon>
        <taxon>Apodospora</taxon>
    </lineage>
</organism>
<feature type="non-terminal residue" evidence="2">
    <location>
        <position position="1"/>
    </location>
</feature>
<evidence type="ECO:0000259" key="1">
    <source>
        <dbReference type="PROSITE" id="PS51468"/>
    </source>
</evidence>
<reference evidence="2" key="2">
    <citation type="submission" date="2023-06" db="EMBL/GenBank/DDBJ databases">
        <authorList>
            <consortium name="Lawrence Berkeley National Laboratory"/>
            <person name="Haridas S."/>
            <person name="Hensen N."/>
            <person name="Bonometti L."/>
            <person name="Westerberg I."/>
            <person name="Brannstrom I.O."/>
            <person name="Guillou S."/>
            <person name="Cros-Aarteil S."/>
            <person name="Calhoun S."/>
            <person name="Kuo A."/>
            <person name="Mondo S."/>
            <person name="Pangilinan J."/>
            <person name="Riley R."/>
            <person name="Labutti K."/>
            <person name="Andreopoulos B."/>
            <person name="Lipzen A."/>
            <person name="Chen C."/>
            <person name="Yanf M."/>
            <person name="Daum C."/>
            <person name="Ng V."/>
            <person name="Clum A."/>
            <person name="Steindorff A."/>
            <person name="Ohm R."/>
            <person name="Martin F."/>
            <person name="Silar P."/>
            <person name="Natvig D."/>
            <person name="Lalanne C."/>
            <person name="Gautier V."/>
            <person name="Ament-Velasquez S.L."/>
            <person name="Kruys A."/>
            <person name="Hutchinson M.I."/>
            <person name="Powell A.J."/>
            <person name="Barry K."/>
            <person name="Miller A.N."/>
            <person name="Grigoriev I.V."/>
            <person name="Debuchy R."/>
            <person name="Gladieux P."/>
            <person name="Thoren M.H."/>
            <person name="Johannesson H."/>
        </authorList>
    </citation>
    <scope>NUCLEOTIDE SEQUENCE</scope>
    <source>
        <strain evidence="2">CBS 118394</strain>
    </source>
</reference>
<keyword evidence="3" id="KW-1185">Reference proteome</keyword>
<dbReference type="AlphaFoldDB" id="A0AAE0MC90"/>